<dbReference type="InterPro" id="IPR007111">
    <property type="entry name" value="NACHT_NTPase"/>
</dbReference>
<protein>
    <submittedName>
        <fullName evidence="4">NACHT domain-containing protein</fullName>
    </submittedName>
</protein>
<organism evidence="3 4">
    <name type="scientific">Plectus sambesii</name>
    <dbReference type="NCBI Taxonomy" id="2011161"/>
    <lineage>
        <taxon>Eukaryota</taxon>
        <taxon>Metazoa</taxon>
        <taxon>Ecdysozoa</taxon>
        <taxon>Nematoda</taxon>
        <taxon>Chromadorea</taxon>
        <taxon>Plectida</taxon>
        <taxon>Plectina</taxon>
        <taxon>Plectoidea</taxon>
        <taxon>Plectidae</taxon>
        <taxon>Plectus</taxon>
    </lineage>
</organism>
<dbReference type="PANTHER" id="PTHR46844">
    <property type="entry name" value="SLR5058 PROTEIN"/>
    <property type="match status" value="1"/>
</dbReference>
<dbReference type="AlphaFoldDB" id="A0A914UVR3"/>
<feature type="domain" description="NACHT" evidence="2">
    <location>
        <begin position="303"/>
        <end position="448"/>
    </location>
</feature>
<accession>A0A914UVR3</accession>
<evidence type="ECO:0000259" key="2">
    <source>
        <dbReference type="Pfam" id="PF05729"/>
    </source>
</evidence>
<evidence type="ECO:0000256" key="1">
    <source>
        <dbReference type="SAM" id="MobiDB-lite"/>
    </source>
</evidence>
<dbReference type="SUPFAM" id="SSF52540">
    <property type="entry name" value="P-loop containing nucleoside triphosphate hydrolases"/>
    <property type="match status" value="1"/>
</dbReference>
<proteinExistence type="predicted"/>
<sequence>MQSALNWLQHKSTNGDSNNVLQSSKKHMETAKQLMREAHEDSPDLERIGEANVGAITLDRFSAPKSEEVCSTLVNELAAARKDAMKCFEAKGESTVEARIDALRIAIHSSSLYRLFVTKTLGNSDNLDFWMTEIFTDNELNDSVKAAIKINEDTWPLKQAYRQRASYLVKVNNGLGVIEILKELKALFSPSDENMRKLLKKHFSQDDRFLIPIKSMMEQNLQPYRPNFGVKLHSEQHSIEQLKKAYIEKLQHYNPFGAVLGTEVDMKDSFVPITIVGQVRNQEETVSDIEELIKKAFHKKSRLAVVRGEALSGKTTLTQKICYDWATGVAFSQYDLILLSELRNARDDRYETILDVAQAAIRDNDCLNRIDYADKRTLVLLDGYDEKRETQVCNQLDRLLKSEARIEYPFDLLITTRPSRKIERKSGASFWRIIGLVDEAKRKEYIHKCIQFRLSLSESDRTSLDDHCSSVNAKLQHNGALNDLAKSPIMLTFICLVHERLAQGSKAELFSAIIRWILLNHNQKWPKQRMIQRLWGVVELPDKLSEQEASDAVEKWRQFVHIQRLGHLAFNGELNKKRVLEVFPPDQLGGTGQTAINKFESIGLLKETQQHTFSGSTTTMQVPKHQFVHRVFQEFLAALYLLYWSSENTEVHKLLREKSAWSSSIDPKHIDLGQMTFDILMAERSANALNSIRLLLSTLTTNKTTPISFQSRINMQPEHEFLHKVLQQCRKLASLHINGSGADVNFPLKISLPALNNEYN</sequence>
<keyword evidence="3" id="KW-1185">Reference proteome</keyword>
<evidence type="ECO:0000313" key="4">
    <source>
        <dbReference type="WBParaSite" id="PSAMB.scaffold1300size33274.g12234.t1"/>
    </source>
</evidence>
<dbReference type="Pfam" id="PF05729">
    <property type="entry name" value="NACHT"/>
    <property type="match status" value="1"/>
</dbReference>
<dbReference type="Proteomes" id="UP000887566">
    <property type="component" value="Unplaced"/>
</dbReference>
<dbReference type="InterPro" id="IPR027417">
    <property type="entry name" value="P-loop_NTPase"/>
</dbReference>
<feature type="region of interest" description="Disordered" evidence="1">
    <location>
        <begin position="1"/>
        <end position="21"/>
    </location>
</feature>
<reference evidence="4" key="1">
    <citation type="submission" date="2022-11" db="UniProtKB">
        <authorList>
            <consortium name="WormBaseParasite"/>
        </authorList>
    </citation>
    <scope>IDENTIFICATION</scope>
</reference>
<dbReference type="PANTHER" id="PTHR46844:SF1">
    <property type="entry name" value="SLR5058 PROTEIN"/>
    <property type="match status" value="1"/>
</dbReference>
<dbReference type="Gene3D" id="3.40.50.300">
    <property type="entry name" value="P-loop containing nucleotide triphosphate hydrolases"/>
    <property type="match status" value="1"/>
</dbReference>
<name>A0A914UVR3_9BILA</name>
<evidence type="ECO:0000313" key="3">
    <source>
        <dbReference type="Proteomes" id="UP000887566"/>
    </source>
</evidence>
<dbReference type="WBParaSite" id="PSAMB.scaffold1300size33274.g12234.t1">
    <property type="protein sequence ID" value="PSAMB.scaffold1300size33274.g12234.t1"/>
    <property type="gene ID" value="PSAMB.scaffold1300size33274.g12234"/>
</dbReference>